<accession>A0A4V6S169</accession>
<keyword evidence="10" id="KW-1185">Reference proteome</keyword>
<evidence type="ECO:0000256" key="2">
    <source>
        <dbReference type="ARBA" id="ARBA00007558"/>
    </source>
</evidence>
<comment type="caution">
    <text evidence="9">The sequence shown here is derived from an EMBL/GenBank/DDBJ whole genome shotgun (WGS) entry which is preliminary data.</text>
</comment>
<feature type="domain" description="Protein root UVB sensitive/RUS" evidence="7">
    <location>
        <begin position="81"/>
        <end position="266"/>
    </location>
</feature>
<name>A0A4V6S169_9AGAM</name>
<proteinExistence type="inferred from homology"/>
<feature type="transmembrane region" description="Helical" evidence="6">
    <location>
        <begin position="227"/>
        <end position="249"/>
    </location>
</feature>
<evidence type="ECO:0000259" key="7">
    <source>
        <dbReference type="Pfam" id="PF04884"/>
    </source>
</evidence>
<dbReference type="InterPro" id="IPR055412">
    <property type="entry name" value="UVB_sens_C"/>
</dbReference>
<dbReference type="Pfam" id="PF24160">
    <property type="entry name" value="UVB_sens_C"/>
    <property type="match status" value="1"/>
</dbReference>
<gene>
    <name evidence="9" type="ORF">EW145_g4005</name>
</gene>
<feature type="domain" description="Root UVB sensitive protein C-terminal" evidence="8">
    <location>
        <begin position="318"/>
        <end position="402"/>
    </location>
</feature>
<dbReference type="PANTHER" id="PTHR12770:SF31">
    <property type="entry name" value="RUS FAMILY MEMBER 1"/>
    <property type="match status" value="1"/>
</dbReference>
<dbReference type="InterPro" id="IPR054549">
    <property type="entry name" value="UVB_sens_RUS_dom"/>
</dbReference>
<keyword evidence="4 6" id="KW-1133">Transmembrane helix</keyword>
<dbReference type="Proteomes" id="UP000308199">
    <property type="component" value="Unassembled WGS sequence"/>
</dbReference>
<evidence type="ECO:0000259" key="8">
    <source>
        <dbReference type="Pfam" id="PF24160"/>
    </source>
</evidence>
<dbReference type="EMBL" id="SGPK01000189">
    <property type="protein sequence ID" value="THH06553.1"/>
    <property type="molecule type" value="Genomic_DNA"/>
</dbReference>
<evidence type="ECO:0000256" key="3">
    <source>
        <dbReference type="ARBA" id="ARBA00022692"/>
    </source>
</evidence>
<evidence type="ECO:0000256" key="4">
    <source>
        <dbReference type="ARBA" id="ARBA00022989"/>
    </source>
</evidence>
<evidence type="ECO:0000256" key="5">
    <source>
        <dbReference type="ARBA" id="ARBA00023136"/>
    </source>
</evidence>
<comment type="similarity">
    <text evidence="2">Belongs to the RUS1 family.</text>
</comment>
<evidence type="ECO:0000313" key="10">
    <source>
        <dbReference type="Proteomes" id="UP000308199"/>
    </source>
</evidence>
<dbReference type="AlphaFoldDB" id="A0A4V6S169"/>
<reference evidence="9 10" key="1">
    <citation type="submission" date="2019-02" db="EMBL/GenBank/DDBJ databases">
        <title>Genome sequencing of the rare red list fungi Phellinidium pouzarii.</title>
        <authorList>
            <person name="Buettner E."/>
            <person name="Kellner H."/>
        </authorList>
    </citation>
    <scope>NUCLEOTIDE SEQUENCE [LARGE SCALE GENOMIC DNA]</scope>
    <source>
        <strain evidence="9 10">DSM 108285</strain>
    </source>
</reference>
<evidence type="ECO:0000256" key="1">
    <source>
        <dbReference type="ARBA" id="ARBA00004370"/>
    </source>
</evidence>
<sequence>MMRICSRVHATLTTQHMSIRAQISEKDERGALSRKYSVENDRIYEDANSGESNIPYRQSLKAFSLHALIEIFLPSGFPACVTSGFGVGDEKASSTNAVLLTVFQDVAGRLATIFFAWRYGSALAPEAKMYRLAADIFNDGAFILDCLSPALPAHIHVAALCLSGAMRAVCGVCGGGAKAALSVHFANTGNVGELNAKDASQETVIGLLGMLCGTYIMKHVNSRSATWTALLLLLFIHLGTNYLAVRAVILTTLNRQRANIAYGLYRKQGNAVPTPFEVARHERIFEISTALREPTSGTYLGMTEKKAGFSLVDSLKTFQDETYSLAVKSGRPCTIYLCFRDGASPEDRLKAWLNALELAHLSIENLTGTLTELEVVRSSRHRTRDMFPEFVEKAKKAGWDLSIDAIVTQTIRPMVVEYYDSVGEKKRT</sequence>
<keyword evidence="3 6" id="KW-0812">Transmembrane</keyword>
<dbReference type="OrthoDB" id="364779at2759"/>
<comment type="subcellular location">
    <subcellularLocation>
        <location evidence="1">Membrane</location>
    </subcellularLocation>
</comment>
<protein>
    <recommendedName>
        <fullName evidence="11">DUF647 domain-containing protein</fullName>
    </recommendedName>
</protein>
<dbReference type="GO" id="GO:0016020">
    <property type="term" value="C:membrane"/>
    <property type="evidence" value="ECO:0007669"/>
    <property type="project" value="UniProtKB-SubCell"/>
</dbReference>
<dbReference type="InterPro" id="IPR006968">
    <property type="entry name" value="RUS_fam"/>
</dbReference>
<evidence type="ECO:0000256" key="6">
    <source>
        <dbReference type="SAM" id="Phobius"/>
    </source>
</evidence>
<evidence type="ECO:0000313" key="9">
    <source>
        <dbReference type="EMBL" id="THH06553.1"/>
    </source>
</evidence>
<organism evidence="9 10">
    <name type="scientific">Phellinidium pouzarii</name>
    <dbReference type="NCBI Taxonomy" id="167371"/>
    <lineage>
        <taxon>Eukaryota</taxon>
        <taxon>Fungi</taxon>
        <taxon>Dikarya</taxon>
        <taxon>Basidiomycota</taxon>
        <taxon>Agaricomycotina</taxon>
        <taxon>Agaricomycetes</taxon>
        <taxon>Hymenochaetales</taxon>
        <taxon>Hymenochaetaceae</taxon>
        <taxon>Phellinidium</taxon>
    </lineage>
</organism>
<dbReference type="PANTHER" id="PTHR12770">
    <property type="entry name" value="RUS1 FAMILY PROTEIN C16ORF58"/>
    <property type="match status" value="1"/>
</dbReference>
<evidence type="ECO:0008006" key="11">
    <source>
        <dbReference type="Google" id="ProtNLM"/>
    </source>
</evidence>
<keyword evidence="5 6" id="KW-0472">Membrane</keyword>
<dbReference type="Pfam" id="PF04884">
    <property type="entry name" value="UVB_sens_prot"/>
    <property type="match status" value="1"/>
</dbReference>